<protein>
    <submittedName>
        <fullName evidence="1">Uncharacterized protein</fullName>
    </submittedName>
</protein>
<reference evidence="2" key="1">
    <citation type="submission" date="2013-06" db="EMBL/GenBank/DDBJ databases">
        <authorList>
            <person name="Zhao Q."/>
        </authorList>
    </citation>
    <scope>NUCLEOTIDE SEQUENCE</scope>
    <source>
        <strain evidence="2">cv. W1943</strain>
    </source>
</reference>
<evidence type="ECO:0000313" key="2">
    <source>
        <dbReference type="Proteomes" id="UP000008022"/>
    </source>
</evidence>
<evidence type="ECO:0000313" key="1">
    <source>
        <dbReference type="EnsemblPlants" id="ORUFI10G02920.1"/>
    </source>
</evidence>
<accession>A0A0E0QWG3</accession>
<organism evidence="1 2">
    <name type="scientific">Oryza rufipogon</name>
    <name type="common">Brownbeard rice</name>
    <name type="synonym">Asian wild rice</name>
    <dbReference type="NCBI Taxonomy" id="4529"/>
    <lineage>
        <taxon>Eukaryota</taxon>
        <taxon>Viridiplantae</taxon>
        <taxon>Streptophyta</taxon>
        <taxon>Embryophyta</taxon>
        <taxon>Tracheophyta</taxon>
        <taxon>Spermatophyta</taxon>
        <taxon>Magnoliopsida</taxon>
        <taxon>Liliopsida</taxon>
        <taxon>Poales</taxon>
        <taxon>Poaceae</taxon>
        <taxon>BOP clade</taxon>
        <taxon>Oryzoideae</taxon>
        <taxon>Oryzeae</taxon>
        <taxon>Oryzinae</taxon>
        <taxon>Oryza</taxon>
    </lineage>
</organism>
<proteinExistence type="predicted"/>
<dbReference type="HOGENOM" id="CLU_2965019_0_0_1"/>
<keyword evidence="2" id="KW-1185">Reference proteome</keyword>
<dbReference type="EnsemblPlants" id="ORUFI10G02920.1">
    <property type="protein sequence ID" value="ORUFI10G02920.1"/>
    <property type="gene ID" value="ORUFI10G02920"/>
</dbReference>
<dbReference type="AlphaFoldDB" id="A0A0E0QWG3"/>
<sequence length="59" mass="6563">MFTWAIATTSGCSTSYICTSYSMWLAAEDMVESAGDGDNGWLLLRNVELISIPHRYILT</sequence>
<dbReference type="Proteomes" id="UP000008022">
    <property type="component" value="Unassembled WGS sequence"/>
</dbReference>
<name>A0A0E0QWG3_ORYRU</name>
<dbReference type="Gramene" id="ORUFI10G02920.1">
    <property type="protein sequence ID" value="ORUFI10G02920.1"/>
    <property type="gene ID" value="ORUFI10G02920"/>
</dbReference>
<reference evidence="1" key="2">
    <citation type="submission" date="2015-06" db="UniProtKB">
        <authorList>
            <consortium name="EnsemblPlants"/>
        </authorList>
    </citation>
    <scope>IDENTIFICATION</scope>
</reference>